<name>K1XYK1_9BACT</name>
<dbReference type="InterPro" id="IPR013783">
    <property type="entry name" value="Ig-like_fold"/>
</dbReference>
<accession>K1XYK1</accession>
<feature type="non-terminal residue" evidence="1">
    <location>
        <position position="1"/>
    </location>
</feature>
<evidence type="ECO:0008006" key="2">
    <source>
        <dbReference type="Google" id="ProtNLM"/>
    </source>
</evidence>
<sequence>AFTDSENTLVLAIKKLDGWIISLTKPVVLNTNSCHEFQVASIGDIGITTSGTYNIAAGALLKNGRTEKIKNNNKMVKAVAIAFPSKNPPVVPSTPIYSNNSNSNVPYCTSSNNYCNTNNSSYCNSSNSYCNSYNSSSNSYYCNSSNNYCSSNSSSNYYRNNICPSWDTACNNSYYNSTNTSYQNSNNMYCNSSNNYCSGNSYNNSSVYYPNNYYNTNYCNSSNNYCNSNYTNNSYYCTPANNYCNTYNSNYYYNTPQYDRHDLVVQRVYQNSSDRHIVAEICNQGGDMRNSASVKTSFSANNMTTNVYTSLQLARGQCTASIVYTVPSELGIYSTGNYYSLSIVVDANNSTDESNESNNTANQYLQIWTNY</sequence>
<comment type="caution">
    <text evidence="1">The sequence shown here is derived from an EMBL/GenBank/DDBJ whole genome shotgun (WGS) entry which is preliminary data.</text>
</comment>
<dbReference type="AlphaFoldDB" id="K1XYK1"/>
<dbReference type="EMBL" id="AMFJ01034115">
    <property type="protein sequence ID" value="EKD30217.1"/>
    <property type="molecule type" value="Genomic_DNA"/>
</dbReference>
<evidence type="ECO:0000313" key="1">
    <source>
        <dbReference type="EMBL" id="EKD30217.1"/>
    </source>
</evidence>
<proteinExistence type="predicted"/>
<dbReference type="Gene3D" id="2.60.40.10">
    <property type="entry name" value="Immunoglobulins"/>
    <property type="match status" value="1"/>
</dbReference>
<protein>
    <recommendedName>
        <fullName evidence="2">CARDB domain-containing protein</fullName>
    </recommendedName>
</protein>
<gene>
    <name evidence="1" type="ORF">ACD_78C00115G0001</name>
</gene>
<reference evidence="1" key="1">
    <citation type="journal article" date="2012" name="Science">
        <title>Fermentation, hydrogen, and sulfur metabolism in multiple uncultivated bacterial phyla.</title>
        <authorList>
            <person name="Wrighton K.C."/>
            <person name="Thomas B.C."/>
            <person name="Sharon I."/>
            <person name="Miller C.S."/>
            <person name="Castelle C.J."/>
            <person name="VerBerkmoes N.C."/>
            <person name="Wilkins M.J."/>
            <person name="Hettich R.L."/>
            <person name="Lipton M.S."/>
            <person name="Williams K.H."/>
            <person name="Long P.E."/>
            <person name="Banfield J.F."/>
        </authorList>
    </citation>
    <scope>NUCLEOTIDE SEQUENCE [LARGE SCALE GENOMIC DNA]</scope>
</reference>
<organism evidence="1">
    <name type="scientific">uncultured bacterium</name>
    <name type="common">gcode 4</name>
    <dbReference type="NCBI Taxonomy" id="1234023"/>
    <lineage>
        <taxon>Bacteria</taxon>
        <taxon>environmental samples</taxon>
    </lineage>
</organism>